<dbReference type="InterPro" id="IPR039065">
    <property type="entry name" value="AcoX-like"/>
</dbReference>
<dbReference type="PANTHER" id="PTHR40697:SF2">
    <property type="entry name" value="ATP-NAD KINASE-RELATED"/>
    <property type="match status" value="1"/>
</dbReference>
<dbReference type="GO" id="GO:0005524">
    <property type="term" value="F:ATP binding"/>
    <property type="evidence" value="ECO:0007669"/>
    <property type="project" value="UniProtKB-ARBA"/>
</dbReference>
<dbReference type="AlphaFoldDB" id="A0A5Q4ZSV6"/>
<dbReference type="Pfam" id="PF01513">
    <property type="entry name" value="NAD_kinase"/>
    <property type="match status" value="1"/>
</dbReference>
<dbReference type="Proteomes" id="UP000325811">
    <property type="component" value="Chromosome II"/>
</dbReference>
<dbReference type="GO" id="GO:0006741">
    <property type="term" value="P:NADP+ biosynthetic process"/>
    <property type="evidence" value="ECO:0007669"/>
    <property type="project" value="InterPro"/>
</dbReference>
<evidence type="ECO:0000313" key="1">
    <source>
        <dbReference type="EMBL" id="VVD34600.1"/>
    </source>
</evidence>
<evidence type="ECO:0000313" key="2">
    <source>
        <dbReference type="Proteomes" id="UP000325811"/>
    </source>
</evidence>
<dbReference type="PANTHER" id="PTHR40697">
    <property type="entry name" value="ACETOIN CATABOLISM PROTEIN X"/>
    <property type="match status" value="1"/>
</dbReference>
<dbReference type="EMBL" id="LR699554">
    <property type="protein sequence ID" value="VVD34600.1"/>
    <property type="molecule type" value="Genomic_DNA"/>
</dbReference>
<dbReference type="RefSeq" id="WP_007178580.1">
    <property type="nucleotide sequence ID" value="NZ_LR699554.1"/>
</dbReference>
<evidence type="ECO:0008006" key="3">
    <source>
        <dbReference type="Google" id="ProtNLM"/>
    </source>
</evidence>
<dbReference type="Pfam" id="PF20143">
    <property type="entry name" value="NAD_kinase_C"/>
    <property type="match status" value="1"/>
</dbReference>
<dbReference type="GO" id="GO:0051287">
    <property type="term" value="F:NAD binding"/>
    <property type="evidence" value="ECO:0007669"/>
    <property type="project" value="UniProtKB-ARBA"/>
</dbReference>
<proteinExistence type="predicted"/>
<dbReference type="InterPro" id="IPR002504">
    <property type="entry name" value="NADK"/>
</dbReference>
<dbReference type="GO" id="GO:0003951">
    <property type="term" value="F:NAD+ kinase activity"/>
    <property type="evidence" value="ECO:0007669"/>
    <property type="project" value="InterPro"/>
</dbReference>
<dbReference type="InterPro" id="IPR016064">
    <property type="entry name" value="NAD/diacylglycerol_kinase_sf"/>
</dbReference>
<accession>A0A5Q4ZSV6</accession>
<protein>
    <recommendedName>
        <fullName evidence="3">ATP-NAD kinase</fullName>
    </recommendedName>
</protein>
<gene>
    <name evidence="1" type="ORF">PDMSB3_3316</name>
</gene>
<sequence>MSICIGIVINPLAGVGGAVGLKGSDGPQTVAEARARQACFAAGTRALPALLRLRAAADTACFRVVTAAGAMGKDACRLAGLDARVVAWPAGSPSSSADTAAACRAFIAAGADLILFAGGDGTARDVAASVGTSFPMIGIPCGVKMYSGVFAMTSARAGEVAVQCALGRFDVHPVELLDIDEAQLRADRASSRLHGHVLAPVDRTRMQASKAQLPESGLADIEAACRQLAAEFAPDTLYIVGPGTTMATLCECAGVRGTMLGVDAIVNGRIVAADASEATLLTLLDRWPSASIVMGVIGRQGCLFGRGNQPISARVLARVPRQRIETVASVHKLLSLVDGRLFVDTGDADMDRALAGPLRIRTGANRSMVMRLTC</sequence>
<dbReference type="SUPFAM" id="SSF111331">
    <property type="entry name" value="NAD kinase/diacylglycerol kinase-like"/>
    <property type="match status" value="1"/>
</dbReference>
<organism evidence="1 2">
    <name type="scientific">Paraburkholderia dioscoreae</name>
    <dbReference type="NCBI Taxonomy" id="2604047"/>
    <lineage>
        <taxon>Bacteria</taxon>
        <taxon>Pseudomonadati</taxon>
        <taxon>Pseudomonadota</taxon>
        <taxon>Betaproteobacteria</taxon>
        <taxon>Burkholderiales</taxon>
        <taxon>Burkholderiaceae</taxon>
        <taxon>Paraburkholderia</taxon>
    </lineage>
</organism>
<reference evidence="1 2" key="1">
    <citation type="submission" date="2019-08" db="EMBL/GenBank/DDBJ databases">
        <authorList>
            <person name="Herpell B J."/>
        </authorList>
    </citation>
    <scope>NUCLEOTIDE SEQUENCE [LARGE SCALE GENOMIC DNA]</scope>
    <source>
        <strain evidence="2">Msb3</strain>
    </source>
</reference>
<dbReference type="KEGG" id="pdio:PDMSB3_3316.1"/>
<name>A0A5Q4ZSV6_9BURK</name>
<keyword evidence="2" id="KW-1185">Reference proteome</keyword>
<dbReference type="InterPro" id="IPR017438">
    <property type="entry name" value="ATP-NAD_kinase_N"/>
</dbReference>
<dbReference type="Gene3D" id="3.40.50.10330">
    <property type="entry name" value="Probable inorganic polyphosphate/atp-NAD kinase, domain 1"/>
    <property type="match status" value="1"/>
</dbReference>